<accession>A0ABV8JCY8</accession>
<keyword evidence="3" id="KW-1185">Reference proteome</keyword>
<reference evidence="3" key="1">
    <citation type="journal article" date="2019" name="Int. J. Syst. Evol. Microbiol.">
        <title>The Global Catalogue of Microorganisms (GCM) 10K type strain sequencing project: providing services to taxonomists for standard genome sequencing and annotation.</title>
        <authorList>
            <consortium name="The Broad Institute Genomics Platform"/>
            <consortium name="The Broad Institute Genome Sequencing Center for Infectious Disease"/>
            <person name="Wu L."/>
            <person name="Ma J."/>
        </authorList>
    </citation>
    <scope>NUCLEOTIDE SEQUENCE [LARGE SCALE GENOMIC DNA]</scope>
    <source>
        <strain evidence="3">IBRC-M 10813</strain>
    </source>
</reference>
<dbReference type="InterPro" id="IPR001279">
    <property type="entry name" value="Metallo-B-lactamas"/>
</dbReference>
<evidence type="ECO:0000313" key="2">
    <source>
        <dbReference type="EMBL" id="MFC4076783.1"/>
    </source>
</evidence>
<feature type="domain" description="Metallo-beta-lactamase" evidence="1">
    <location>
        <begin position="12"/>
        <end position="221"/>
    </location>
</feature>
<dbReference type="InterPro" id="IPR036866">
    <property type="entry name" value="RibonucZ/Hydroxyglut_hydro"/>
</dbReference>
<dbReference type="SMART" id="SM00849">
    <property type="entry name" value="Lactamase_B"/>
    <property type="match status" value="1"/>
</dbReference>
<name>A0ABV8JCY8_9BACL</name>
<evidence type="ECO:0000313" key="3">
    <source>
        <dbReference type="Proteomes" id="UP001595843"/>
    </source>
</evidence>
<dbReference type="Gene3D" id="3.60.15.10">
    <property type="entry name" value="Ribonuclease Z/Hydroxyacylglutathione hydrolase-like"/>
    <property type="match status" value="1"/>
</dbReference>
<dbReference type="SUPFAM" id="SSF56281">
    <property type="entry name" value="Metallo-hydrolase/oxidoreductase"/>
    <property type="match status" value="1"/>
</dbReference>
<dbReference type="RefSeq" id="WP_380704036.1">
    <property type="nucleotide sequence ID" value="NZ_JBHSAP010000009.1"/>
</dbReference>
<organism evidence="2 3">
    <name type="scientific">Salinithrix halophila</name>
    <dbReference type="NCBI Taxonomy" id="1485204"/>
    <lineage>
        <taxon>Bacteria</taxon>
        <taxon>Bacillati</taxon>
        <taxon>Bacillota</taxon>
        <taxon>Bacilli</taxon>
        <taxon>Bacillales</taxon>
        <taxon>Thermoactinomycetaceae</taxon>
        <taxon>Salinithrix</taxon>
    </lineage>
</organism>
<protein>
    <submittedName>
        <fullName evidence="2">MBL fold metallo-hydrolase</fullName>
    </submittedName>
</protein>
<dbReference type="PANTHER" id="PTHR42951:SF17">
    <property type="entry name" value="METALLO-BETA-LACTAMASE DOMAIN-CONTAINING PROTEIN"/>
    <property type="match status" value="1"/>
</dbReference>
<dbReference type="CDD" id="cd07721">
    <property type="entry name" value="yflN-like_MBL-fold"/>
    <property type="match status" value="1"/>
</dbReference>
<dbReference type="Pfam" id="PF00753">
    <property type="entry name" value="Lactamase_B"/>
    <property type="match status" value="1"/>
</dbReference>
<gene>
    <name evidence="2" type="ORF">ACFOUO_08165</name>
</gene>
<dbReference type="EMBL" id="JBHSAP010000009">
    <property type="protein sequence ID" value="MFC4076783.1"/>
    <property type="molecule type" value="Genomic_DNA"/>
</dbReference>
<dbReference type="Proteomes" id="UP001595843">
    <property type="component" value="Unassembled WGS sequence"/>
</dbReference>
<dbReference type="InterPro" id="IPR050855">
    <property type="entry name" value="NDM-1-like"/>
</dbReference>
<dbReference type="PANTHER" id="PTHR42951">
    <property type="entry name" value="METALLO-BETA-LACTAMASE DOMAIN-CONTAINING"/>
    <property type="match status" value="1"/>
</dbReference>
<comment type="caution">
    <text evidence="2">The sequence shown here is derived from an EMBL/GenBank/DDBJ whole genome shotgun (WGS) entry which is preliminary data.</text>
</comment>
<proteinExistence type="predicted"/>
<evidence type="ECO:0000259" key="1">
    <source>
        <dbReference type="SMART" id="SM00849"/>
    </source>
</evidence>
<sequence length="259" mass="28583">MASDVLCKRLFIANVCMIGESGGTWTLVDAGLSRTAAEIIRTAEERFGKGCRPQAIILTHGHFDHVGALETLMRYWDVPVYAHERELPYLTGQSDYLPPDSSVGGGLMARMAPLYPYRGIDLGRRVQSLPPDGSLPTLLGWRWVHTPGHTEGHIALFRDEDRVLIAGDAFTTVKQESAWAVVTQRREVHGPPAYFTSDWEEAGRSVKKLYGLKPLAVATGHGIPMHGGELLRQLGRLAVNFDQLAVPDQGRYVGNEAKR</sequence>